<dbReference type="GO" id="GO:0016020">
    <property type="term" value="C:membrane"/>
    <property type="evidence" value="ECO:0007669"/>
    <property type="project" value="InterPro"/>
</dbReference>
<feature type="domain" description="ABC transporter" evidence="9">
    <location>
        <begin position="4"/>
        <end position="236"/>
    </location>
</feature>
<dbReference type="PANTHER" id="PTHR42781">
    <property type="entry name" value="SPERMIDINE/PUTRESCINE IMPORT ATP-BINDING PROTEIN POTA"/>
    <property type="match status" value="1"/>
</dbReference>
<dbReference type="InterPro" id="IPR017871">
    <property type="entry name" value="ABC_transporter-like_CS"/>
</dbReference>
<dbReference type="SUPFAM" id="SSF52540">
    <property type="entry name" value="P-loop containing nucleoside triphosphate hydrolases"/>
    <property type="match status" value="1"/>
</dbReference>
<dbReference type="SUPFAM" id="SSF50331">
    <property type="entry name" value="MOP-like"/>
    <property type="match status" value="1"/>
</dbReference>
<keyword evidence="8" id="KW-0472">Membrane</keyword>
<dbReference type="AlphaFoldDB" id="A0A9X2CK48"/>
<evidence type="ECO:0000259" key="9">
    <source>
        <dbReference type="PROSITE" id="PS50893"/>
    </source>
</evidence>
<evidence type="ECO:0000313" key="11">
    <source>
        <dbReference type="Proteomes" id="UP001139333"/>
    </source>
</evidence>
<comment type="caution">
    <text evidence="10">The sequence shown here is derived from an EMBL/GenBank/DDBJ whole genome shotgun (WGS) entry which is preliminary data.</text>
</comment>
<proteinExistence type="predicted"/>
<gene>
    <name evidence="10" type="ORF">L2672_00900</name>
</gene>
<evidence type="ECO:0000256" key="5">
    <source>
        <dbReference type="ARBA" id="ARBA00022840"/>
    </source>
</evidence>
<dbReference type="RefSeq" id="WP_248993947.1">
    <property type="nucleotide sequence ID" value="NZ_JAKIKP010000001.1"/>
</dbReference>
<keyword evidence="4" id="KW-0547">Nucleotide-binding</keyword>
<dbReference type="InterPro" id="IPR008995">
    <property type="entry name" value="Mo/tungstate-bd_C_term_dom"/>
</dbReference>
<evidence type="ECO:0000256" key="2">
    <source>
        <dbReference type="ARBA" id="ARBA00022475"/>
    </source>
</evidence>
<evidence type="ECO:0000256" key="1">
    <source>
        <dbReference type="ARBA" id="ARBA00022448"/>
    </source>
</evidence>
<keyword evidence="2" id="KW-1003">Cell membrane</keyword>
<dbReference type="PROSITE" id="PS50893">
    <property type="entry name" value="ABC_TRANSPORTER_2"/>
    <property type="match status" value="1"/>
</dbReference>
<dbReference type="InterPro" id="IPR003593">
    <property type="entry name" value="AAA+_ATPase"/>
</dbReference>
<dbReference type="InterPro" id="IPR050093">
    <property type="entry name" value="ABC_SmlMolc_Importer"/>
</dbReference>
<keyword evidence="3" id="KW-0410">Iron transport</keyword>
<sequence length="342" mass="37840">MSTLTIENVFSDYQGQVILKGLNLTLQQGEIVALLGPSGCGKTTLLRAVAGLQAISKGTIKINGEVLNNDDTFMPSERRGVGMIFQDYALFPHLTVADNILFGVKGLSKAECESRLQEMLELVKLTGLAQRYPHELSGGQQQRVSIARALAYEPQILLLDEPFSNIDAQVRNEMMLEIRAILKQRNVSAVFVTHSKDEAFVFADKLALFKEGAIIQHGLAEELYASPKDKYVAEFLGSGNYLPVSVNSPHEVKSPIGILHSSAALTFPVDYQGQLLLRPQQVELIADEQGLATIIERRFLGTVCHYWVKVEEHCLEVRSQMLQLVPGQKVNLYAPAHPLVIF</sequence>
<dbReference type="Proteomes" id="UP001139333">
    <property type="component" value="Unassembled WGS sequence"/>
</dbReference>
<name>A0A9X2CK48_9GAMM</name>
<dbReference type="InterPro" id="IPR027417">
    <property type="entry name" value="P-loop_NTPase"/>
</dbReference>
<organism evidence="10 11">
    <name type="scientific">Shewanella gaetbuli</name>
    <dbReference type="NCBI Taxonomy" id="220752"/>
    <lineage>
        <taxon>Bacteria</taxon>
        <taxon>Pseudomonadati</taxon>
        <taxon>Pseudomonadota</taxon>
        <taxon>Gammaproteobacteria</taxon>
        <taxon>Alteromonadales</taxon>
        <taxon>Shewanellaceae</taxon>
        <taxon>Shewanella</taxon>
    </lineage>
</organism>
<reference evidence="10" key="1">
    <citation type="submission" date="2022-01" db="EMBL/GenBank/DDBJ databases">
        <title>Whole genome-based taxonomy of the Shewanellaceae.</title>
        <authorList>
            <person name="Martin-Rodriguez A.J."/>
        </authorList>
    </citation>
    <scope>NUCLEOTIDE SEQUENCE</scope>
    <source>
        <strain evidence="10">DSM 16422</strain>
    </source>
</reference>
<evidence type="ECO:0000256" key="3">
    <source>
        <dbReference type="ARBA" id="ARBA00022496"/>
    </source>
</evidence>
<dbReference type="GO" id="GO:0015408">
    <property type="term" value="F:ABC-type ferric iron transporter activity"/>
    <property type="evidence" value="ECO:0007669"/>
    <property type="project" value="InterPro"/>
</dbReference>
<dbReference type="Gene3D" id="3.40.50.300">
    <property type="entry name" value="P-loop containing nucleotide triphosphate hydrolases"/>
    <property type="match status" value="1"/>
</dbReference>
<dbReference type="Pfam" id="PF00005">
    <property type="entry name" value="ABC_tran"/>
    <property type="match status" value="1"/>
</dbReference>
<dbReference type="InterPro" id="IPR015853">
    <property type="entry name" value="ABC_transpr_FbpC"/>
</dbReference>
<dbReference type="EMBL" id="JAKIKP010000001">
    <property type="protein sequence ID" value="MCL1141259.1"/>
    <property type="molecule type" value="Genomic_DNA"/>
</dbReference>
<evidence type="ECO:0000313" key="10">
    <source>
        <dbReference type="EMBL" id="MCL1141259.1"/>
    </source>
</evidence>
<keyword evidence="5 10" id="KW-0067">ATP-binding</keyword>
<keyword evidence="7" id="KW-0406">Ion transport</keyword>
<evidence type="ECO:0000256" key="4">
    <source>
        <dbReference type="ARBA" id="ARBA00022741"/>
    </source>
</evidence>
<dbReference type="CDD" id="cd03259">
    <property type="entry name" value="ABC_Carb_Solutes_like"/>
    <property type="match status" value="1"/>
</dbReference>
<dbReference type="SMART" id="SM00382">
    <property type="entry name" value="AAA"/>
    <property type="match status" value="1"/>
</dbReference>
<protein>
    <submittedName>
        <fullName evidence="10">ABC transporter ATP-binding protein</fullName>
    </submittedName>
</protein>
<evidence type="ECO:0000256" key="7">
    <source>
        <dbReference type="ARBA" id="ARBA00023065"/>
    </source>
</evidence>
<keyword evidence="11" id="KW-1185">Reference proteome</keyword>
<dbReference type="FunFam" id="3.40.50.300:FF:002730">
    <property type="entry name" value="Iron(III) ABC transporter, ATP-binding protein"/>
    <property type="match status" value="1"/>
</dbReference>
<dbReference type="PANTHER" id="PTHR42781:SF4">
    <property type="entry name" value="SPERMIDINE_PUTRESCINE IMPORT ATP-BINDING PROTEIN POTA"/>
    <property type="match status" value="1"/>
</dbReference>
<evidence type="ECO:0000256" key="8">
    <source>
        <dbReference type="ARBA" id="ARBA00023136"/>
    </source>
</evidence>
<dbReference type="GO" id="GO:0016887">
    <property type="term" value="F:ATP hydrolysis activity"/>
    <property type="evidence" value="ECO:0007669"/>
    <property type="project" value="InterPro"/>
</dbReference>
<dbReference type="PROSITE" id="PS00211">
    <property type="entry name" value="ABC_TRANSPORTER_1"/>
    <property type="match status" value="1"/>
</dbReference>
<dbReference type="InterPro" id="IPR003439">
    <property type="entry name" value="ABC_transporter-like_ATP-bd"/>
</dbReference>
<keyword evidence="1" id="KW-0813">Transport</keyword>
<evidence type="ECO:0000256" key="6">
    <source>
        <dbReference type="ARBA" id="ARBA00023004"/>
    </source>
</evidence>
<dbReference type="GO" id="GO:0005524">
    <property type="term" value="F:ATP binding"/>
    <property type="evidence" value="ECO:0007669"/>
    <property type="project" value="UniProtKB-KW"/>
</dbReference>
<keyword evidence="6" id="KW-0408">Iron</keyword>
<accession>A0A9X2CK48</accession>